<keyword evidence="4" id="KW-0444">Lipid biosynthesis</keyword>
<keyword evidence="4" id="KW-0276">Fatty acid metabolism</keyword>
<keyword evidence="3 4" id="KW-0092">Biotin</keyword>
<comment type="function">
    <text evidence="1 4">This protein is a component of the acetyl coenzyme A carboxylase complex; first, biotin carboxylase catalyzes the carboxylation of the carrier protein and then the transcarboxylase transfers the carboxyl group to form malonyl-CoA.</text>
</comment>
<dbReference type="PANTHER" id="PTHR45266">
    <property type="entry name" value="OXALOACETATE DECARBOXYLASE ALPHA CHAIN"/>
    <property type="match status" value="1"/>
</dbReference>
<evidence type="ECO:0000256" key="3">
    <source>
        <dbReference type="ARBA" id="ARBA00023267"/>
    </source>
</evidence>
<evidence type="ECO:0000313" key="7">
    <source>
        <dbReference type="EMBL" id="AWT60720.1"/>
    </source>
</evidence>
<dbReference type="FunFam" id="2.40.50.100:FF:000003">
    <property type="entry name" value="Acetyl-CoA carboxylase biotin carboxyl carrier protein"/>
    <property type="match status" value="1"/>
</dbReference>
<dbReference type="InterPro" id="IPR001249">
    <property type="entry name" value="AcCoA_biotinCC"/>
</dbReference>
<feature type="compositionally biased region" description="Low complexity" evidence="5">
    <location>
        <begin position="35"/>
        <end position="47"/>
    </location>
</feature>
<feature type="compositionally biased region" description="Polar residues" evidence="5">
    <location>
        <begin position="52"/>
        <end position="66"/>
    </location>
</feature>
<sequence>MKSSDLSEFEIEEDSFKLRISRRKEDQTNILTTGLSPPFAAPHHASPLPVPQETTDGKISSVSESEPTGDFITSPMVGTFYLAPSPESSPFVEKGTEVNNESVVCIIEAMKVMNEIQAEMSGEILEVLIENGQSVEFGQPLFKIRKS</sequence>
<dbReference type="CDD" id="cd06850">
    <property type="entry name" value="biotinyl_domain"/>
    <property type="match status" value="1"/>
</dbReference>
<evidence type="ECO:0000256" key="1">
    <source>
        <dbReference type="ARBA" id="ARBA00003761"/>
    </source>
</evidence>
<dbReference type="AlphaFoldDB" id="A0A2Z4AN33"/>
<dbReference type="GO" id="GO:0003989">
    <property type="term" value="F:acetyl-CoA carboxylase activity"/>
    <property type="evidence" value="ECO:0007669"/>
    <property type="project" value="InterPro"/>
</dbReference>
<keyword evidence="4" id="KW-0275">Fatty acid biosynthesis</keyword>
<accession>A0A2Z4AN33</accession>
<proteinExistence type="predicted"/>
<evidence type="ECO:0000313" key="8">
    <source>
        <dbReference type="Proteomes" id="UP000247465"/>
    </source>
</evidence>
<dbReference type="InterPro" id="IPR050709">
    <property type="entry name" value="Biotin_Carboxyl_Carrier/Decarb"/>
</dbReference>
<evidence type="ECO:0000259" key="6">
    <source>
        <dbReference type="PROSITE" id="PS50968"/>
    </source>
</evidence>
<name>A0A2Z4AN33_9BACT</name>
<dbReference type="Pfam" id="PF00364">
    <property type="entry name" value="Biotin_lipoyl"/>
    <property type="match status" value="1"/>
</dbReference>
<evidence type="ECO:0000256" key="2">
    <source>
        <dbReference type="ARBA" id="ARBA00017562"/>
    </source>
</evidence>
<dbReference type="PRINTS" id="PR01071">
    <property type="entry name" value="ACOABIOTINCC"/>
</dbReference>
<dbReference type="NCBIfam" id="TIGR00531">
    <property type="entry name" value="BCCP"/>
    <property type="match status" value="1"/>
</dbReference>
<dbReference type="InterPro" id="IPR011053">
    <property type="entry name" value="Single_hybrid_motif"/>
</dbReference>
<dbReference type="KEGG" id="mtar:DF168_01939"/>
<dbReference type="UniPathway" id="UPA00094"/>
<comment type="pathway">
    <text evidence="4">Lipid metabolism; fatty acid biosynthesis.</text>
</comment>
<dbReference type="PROSITE" id="PS50968">
    <property type="entry name" value="BIOTINYL_LIPOYL"/>
    <property type="match status" value="1"/>
</dbReference>
<organism evidence="7 8">
    <name type="scientific">Candidatus Moanibacter tarae</name>
    <dbReference type="NCBI Taxonomy" id="2200854"/>
    <lineage>
        <taxon>Bacteria</taxon>
        <taxon>Pseudomonadati</taxon>
        <taxon>Verrucomicrobiota</taxon>
        <taxon>Opitutia</taxon>
        <taxon>Puniceicoccales</taxon>
        <taxon>Puniceicoccales incertae sedis</taxon>
        <taxon>Candidatus Moanibacter</taxon>
    </lineage>
</organism>
<feature type="region of interest" description="Disordered" evidence="5">
    <location>
        <begin position="27"/>
        <end position="70"/>
    </location>
</feature>
<dbReference type="Proteomes" id="UP000247465">
    <property type="component" value="Chromosome"/>
</dbReference>
<dbReference type="GO" id="GO:0006633">
    <property type="term" value="P:fatty acid biosynthetic process"/>
    <property type="evidence" value="ECO:0007669"/>
    <property type="project" value="UniProtKB-UniPathway"/>
</dbReference>
<evidence type="ECO:0000256" key="5">
    <source>
        <dbReference type="SAM" id="MobiDB-lite"/>
    </source>
</evidence>
<dbReference type="SUPFAM" id="SSF51230">
    <property type="entry name" value="Single hybrid motif"/>
    <property type="match status" value="1"/>
</dbReference>
<gene>
    <name evidence="7" type="primary">accB</name>
    <name evidence="7" type="ORF">DF168_01939</name>
</gene>
<dbReference type="EMBL" id="CP029803">
    <property type="protein sequence ID" value="AWT60720.1"/>
    <property type="molecule type" value="Genomic_DNA"/>
</dbReference>
<reference evidence="7 8" key="1">
    <citation type="submission" date="2018-06" db="EMBL/GenBank/DDBJ databases">
        <title>Draft Genome Sequence of a Novel Marine Bacterium Related to the Verrucomicrobia.</title>
        <authorList>
            <person name="Vosseberg J."/>
            <person name="Martijn J."/>
            <person name="Ettema T.J.G."/>
        </authorList>
    </citation>
    <scope>NUCLEOTIDE SEQUENCE [LARGE SCALE GENOMIC DNA]</scope>
    <source>
        <strain evidence="7">TARA_B100001123</strain>
    </source>
</reference>
<dbReference type="PANTHER" id="PTHR45266:SF3">
    <property type="entry name" value="OXALOACETATE DECARBOXYLASE ALPHA CHAIN"/>
    <property type="match status" value="1"/>
</dbReference>
<protein>
    <recommendedName>
        <fullName evidence="2 4">Biotin carboxyl carrier protein of acetyl-CoA carboxylase</fullName>
    </recommendedName>
</protein>
<dbReference type="Gene3D" id="2.40.50.100">
    <property type="match status" value="1"/>
</dbReference>
<dbReference type="GO" id="GO:0009317">
    <property type="term" value="C:acetyl-CoA carboxylase complex"/>
    <property type="evidence" value="ECO:0007669"/>
    <property type="project" value="InterPro"/>
</dbReference>
<evidence type="ECO:0000256" key="4">
    <source>
        <dbReference type="RuleBase" id="RU364072"/>
    </source>
</evidence>
<feature type="domain" description="Lipoyl-binding" evidence="6">
    <location>
        <begin position="69"/>
        <end position="145"/>
    </location>
</feature>
<keyword evidence="4" id="KW-0443">Lipid metabolism</keyword>
<dbReference type="InterPro" id="IPR000089">
    <property type="entry name" value="Biotin_lipoyl"/>
</dbReference>